<keyword evidence="3" id="KW-1185">Reference proteome</keyword>
<proteinExistence type="predicted"/>
<accession>A0ABR7DGS4</accession>
<dbReference type="InterPro" id="IPR016130">
    <property type="entry name" value="Tyr_Pase_AS"/>
</dbReference>
<feature type="domain" description="Tyrosine specific protein phosphatases" evidence="1">
    <location>
        <begin position="195"/>
        <end position="265"/>
    </location>
</feature>
<gene>
    <name evidence="2" type="ORF">H8S20_17095</name>
</gene>
<dbReference type="SUPFAM" id="SSF52799">
    <property type="entry name" value="(Phosphotyrosine protein) phosphatases II"/>
    <property type="match status" value="1"/>
</dbReference>
<sequence length="330" mass="37756">MMKSIKNSFLIAISFLFIFTLFSYSPKAMLDVNIKEDSSNTKTLPKNFRKTSDLSSIENINYLNLEGLDTLNISGSEQFTEFNLPLLKENINNDFNIVDIDLREESHGFINGFAISFANSNNSANKGLTYNEVINKENEDLSSIKIGEPLIFYNNNKEIIPKVVQNEEEVTKAKNLSYFRIPVTDGGLPNEDMVNRFVSFVSELPENTWLHFHCKAGIGRTTTFMIMYDIMKNYDNASLDDIIARQVLLANLNPKESIDFFMERRYTFLNDFYNKCKNDKSINTSSNSIISANNLISTNNSSYIKNSKVQIVTPENFMRLIERNVPHIDA</sequence>
<dbReference type="SMART" id="SM01301">
    <property type="entry name" value="PTPlike_phytase"/>
    <property type="match status" value="1"/>
</dbReference>
<dbReference type="Proteomes" id="UP000596929">
    <property type="component" value="Unassembled WGS sequence"/>
</dbReference>
<comment type="caution">
    <text evidence="2">The sequence shown here is derived from an EMBL/GenBank/DDBJ whole genome shotgun (WGS) entry which is preliminary data.</text>
</comment>
<reference evidence="2 3" key="1">
    <citation type="submission" date="2020-08" db="EMBL/GenBank/DDBJ databases">
        <title>Genome public.</title>
        <authorList>
            <person name="Liu C."/>
            <person name="Sun Q."/>
        </authorList>
    </citation>
    <scope>NUCLEOTIDE SEQUENCE [LARGE SCALE GENOMIC DNA]</scope>
    <source>
        <strain evidence="2 3">NSJ-6</strain>
    </source>
</reference>
<dbReference type="RefSeq" id="WP_051986931.1">
    <property type="nucleotide sequence ID" value="NZ_JACOOO010000041.1"/>
</dbReference>
<organism evidence="2 3">
    <name type="scientific">Clostridium hominis</name>
    <dbReference type="NCBI Taxonomy" id="2763036"/>
    <lineage>
        <taxon>Bacteria</taxon>
        <taxon>Bacillati</taxon>
        <taxon>Bacillota</taxon>
        <taxon>Clostridia</taxon>
        <taxon>Eubacteriales</taxon>
        <taxon>Clostridiaceae</taxon>
        <taxon>Clostridium</taxon>
    </lineage>
</organism>
<dbReference type="Gene3D" id="3.90.190.10">
    <property type="entry name" value="Protein tyrosine phosphatase superfamily"/>
    <property type="match status" value="1"/>
</dbReference>
<dbReference type="Pfam" id="PF14566">
    <property type="entry name" value="PTPlike_phytase"/>
    <property type="match status" value="1"/>
</dbReference>
<dbReference type="PROSITE" id="PS50056">
    <property type="entry name" value="TYR_PHOSPHATASE_2"/>
    <property type="match status" value="1"/>
</dbReference>
<name>A0ABR7DGS4_9CLOT</name>
<evidence type="ECO:0000313" key="3">
    <source>
        <dbReference type="Proteomes" id="UP000596929"/>
    </source>
</evidence>
<dbReference type="InterPro" id="IPR029021">
    <property type="entry name" value="Prot-tyrosine_phosphatase-like"/>
</dbReference>
<evidence type="ECO:0000313" key="2">
    <source>
        <dbReference type="EMBL" id="MBC5630576.1"/>
    </source>
</evidence>
<dbReference type="EMBL" id="JACOOO010000041">
    <property type="protein sequence ID" value="MBC5630576.1"/>
    <property type="molecule type" value="Genomic_DNA"/>
</dbReference>
<dbReference type="PROSITE" id="PS00383">
    <property type="entry name" value="TYR_PHOSPHATASE_1"/>
    <property type="match status" value="1"/>
</dbReference>
<protein>
    <submittedName>
        <fullName evidence="2">Dual specificity protein phosphatase family protein</fullName>
    </submittedName>
</protein>
<evidence type="ECO:0000259" key="1">
    <source>
        <dbReference type="PROSITE" id="PS50056"/>
    </source>
</evidence>
<dbReference type="InterPro" id="IPR000387">
    <property type="entry name" value="Tyr_Pase_dom"/>
</dbReference>